<dbReference type="Pfam" id="PF03544">
    <property type="entry name" value="TonB_C"/>
    <property type="match status" value="1"/>
</dbReference>
<dbReference type="InterPro" id="IPR037682">
    <property type="entry name" value="TonB_C"/>
</dbReference>
<dbReference type="Proteomes" id="UP000253934">
    <property type="component" value="Unassembled WGS sequence"/>
</dbReference>
<evidence type="ECO:0000256" key="1">
    <source>
        <dbReference type="SAM" id="MobiDB-lite"/>
    </source>
</evidence>
<evidence type="ECO:0000259" key="3">
    <source>
        <dbReference type="Pfam" id="PF03544"/>
    </source>
</evidence>
<keyword evidence="2" id="KW-0472">Membrane</keyword>
<dbReference type="GO" id="GO:0055085">
    <property type="term" value="P:transmembrane transport"/>
    <property type="evidence" value="ECO:0007669"/>
    <property type="project" value="InterPro"/>
</dbReference>
<dbReference type="AlphaFoldDB" id="A0A369KWI1"/>
<feature type="region of interest" description="Disordered" evidence="1">
    <location>
        <begin position="58"/>
        <end position="106"/>
    </location>
</feature>
<keyword evidence="2" id="KW-1133">Transmembrane helix</keyword>
<keyword evidence="2" id="KW-0812">Transmembrane</keyword>
<evidence type="ECO:0000313" key="5">
    <source>
        <dbReference type="Proteomes" id="UP000253934"/>
    </source>
</evidence>
<dbReference type="Gene3D" id="3.30.1150.10">
    <property type="match status" value="1"/>
</dbReference>
<gene>
    <name evidence="4" type="ORF">DCC88_07165</name>
</gene>
<comment type="caution">
    <text evidence="4">The sequence shown here is derived from an EMBL/GenBank/DDBJ whole genome shotgun (WGS) entry which is preliminary data.</text>
</comment>
<feature type="compositionally biased region" description="Low complexity" evidence="1">
    <location>
        <begin position="58"/>
        <end position="78"/>
    </location>
</feature>
<proteinExistence type="predicted"/>
<dbReference type="SUPFAM" id="SSF74653">
    <property type="entry name" value="TolA/TonB C-terminal domain"/>
    <property type="match status" value="1"/>
</dbReference>
<dbReference type="EMBL" id="QOVW01000068">
    <property type="protein sequence ID" value="RDB36064.1"/>
    <property type="molecule type" value="Genomic_DNA"/>
</dbReference>
<evidence type="ECO:0000313" key="4">
    <source>
        <dbReference type="EMBL" id="RDB36064.1"/>
    </source>
</evidence>
<sequence length="205" mass="22781">MEYFFEFNKKTKLENIAFFLLISFFLHSCIYFAVVFMHVPEPETISISLTNNNLQIVNNKPQSKPKQQKPNTPKVQKQIAVDQKKPLPQPVTNNPQHNPTEQTTQNDQNEAYANETVADKSAACTLPEINLTDDATQAGVTSGIVTIDVSIDGDGKVTKAKLVRGTGYNVDNVALKVALTLKCKPAIKEKSSLAVIKRINWKIIP</sequence>
<reference evidence="4" key="1">
    <citation type="submission" date="2018-04" db="EMBL/GenBank/DDBJ databases">
        <title>Draft genome sequence of the Candidatus Spirobacillus cienkowskii, a pathogen of freshwater Daphnia species, reconstructed from hemolymph metagenomic reads.</title>
        <authorList>
            <person name="Bresciani L."/>
            <person name="Lemos L.N."/>
            <person name="Wale N."/>
            <person name="Lin J.Y."/>
            <person name="Fernandes G.R."/>
            <person name="Duffy M.A."/>
            <person name="Rodrigues J.M."/>
        </authorList>
    </citation>
    <scope>NUCLEOTIDE SEQUENCE [LARGE SCALE GENOMIC DNA]</scope>
    <source>
        <strain evidence="4">Binning01</strain>
    </source>
</reference>
<protein>
    <recommendedName>
        <fullName evidence="3">TonB C-terminal domain-containing protein</fullName>
    </recommendedName>
</protein>
<organism evidence="4 5">
    <name type="scientific">Spirobacillus cienkowskii</name>
    <dbReference type="NCBI Taxonomy" id="495820"/>
    <lineage>
        <taxon>Bacteria</taxon>
        <taxon>Pseudomonadati</taxon>
        <taxon>Bdellovibrionota</taxon>
        <taxon>Oligoflexia</taxon>
        <taxon>Silvanigrellales</taxon>
        <taxon>Spirobacillus</taxon>
    </lineage>
</organism>
<feature type="compositionally biased region" description="Polar residues" evidence="1">
    <location>
        <begin position="90"/>
        <end position="106"/>
    </location>
</feature>
<feature type="domain" description="TonB C-terminal" evidence="3">
    <location>
        <begin position="142"/>
        <end position="202"/>
    </location>
</feature>
<feature type="transmembrane region" description="Helical" evidence="2">
    <location>
        <begin position="16"/>
        <end position="39"/>
    </location>
</feature>
<keyword evidence="5" id="KW-1185">Reference proteome</keyword>
<accession>A0A369KWI1</accession>
<name>A0A369KWI1_9BACT</name>
<evidence type="ECO:0000256" key="2">
    <source>
        <dbReference type="SAM" id="Phobius"/>
    </source>
</evidence>